<evidence type="ECO:0000313" key="2">
    <source>
        <dbReference type="Proteomes" id="UP001280121"/>
    </source>
</evidence>
<reference evidence="1" key="1">
    <citation type="journal article" date="2023" name="Plant J.">
        <title>Genome sequences and population genomics provide insights into the demographic history, inbreeding, and mutation load of two 'living fossil' tree species of Dipteronia.</title>
        <authorList>
            <person name="Feng Y."/>
            <person name="Comes H.P."/>
            <person name="Chen J."/>
            <person name="Zhu S."/>
            <person name="Lu R."/>
            <person name="Zhang X."/>
            <person name="Li P."/>
            <person name="Qiu J."/>
            <person name="Olsen K.M."/>
            <person name="Qiu Y."/>
        </authorList>
    </citation>
    <scope>NUCLEOTIDE SEQUENCE</scope>
    <source>
        <strain evidence="1">KIB01</strain>
    </source>
</reference>
<dbReference type="PANTHER" id="PTHR47200">
    <property type="entry name" value="THYLAKOID LUMENAL 15 KDA PROTEIN 1, CHLOROPLASTIC"/>
    <property type="match status" value="1"/>
</dbReference>
<protein>
    <recommendedName>
        <fullName evidence="3">Pentapeptide repeat-containing protein</fullName>
    </recommendedName>
</protein>
<gene>
    <name evidence="1" type="ORF">Ddye_013329</name>
</gene>
<dbReference type="Pfam" id="PF00805">
    <property type="entry name" value="Pentapeptide"/>
    <property type="match status" value="1"/>
</dbReference>
<keyword evidence="2" id="KW-1185">Reference proteome</keyword>
<name>A0AAE0CK43_9ROSI</name>
<dbReference type="InterPro" id="IPR044213">
    <property type="entry name" value="At2g44920-like"/>
</dbReference>
<dbReference type="Proteomes" id="UP001280121">
    <property type="component" value="Unassembled WGS sequence"/>
</dbReference>
<feature type="non-terminal residue" evidence="1">
    <location>
        <position position="1"/>
    </location>
</feature>
<dbReference type="PANTHER" id="PTHR47200:SF2">
    <property type="entry name" value="THYLAKOID LUMENAL 15 KDA PROTEIN 1, CHLOROPLASTIC"/>
    <property type="match status" value="1"/>
</dbReference>
<dbReference type="EMBL" id="JANJYI010000004">
    <property type="protein sequence ID" value="KAK2653473.1"/>
    <property type="molecule type" value="Genomic_DNA"/>
</dbReference>
<evidence type="ECO:0000313" key="1">
    <source>
        <dbReference type="EMBL" id="KAK2653473.1"/>
    </source>
</evidence>
<dbReference type="Gene3D" id="2.160.20.80">
    <property type="entry name" value="E3 ubiquitin-protein ligase SopA"/>
    <property type="match status" value="1"/>
</dbReference>
<organism evidence="1 2">
    <name type="scientific">Dipteronia dyeriana</name>
    <dbReference type="NCBI Taxonomy" id="168575"/>
    <lineage>
        <taxon>Eukaryota</taxon>
        <taxon>Viridiplantae</taxon>
        <taxon>Streptophyta</taxon>
        <taxon>Embryophyta</taxon>
        <taxon>Tracheophyta</taxon>
        <taxon>Spermatophyta</taxon>
        <taxon>Magnoliopsida</taxon>
        <taxon>eudicotyledons</taxon>
        <taxon>Gunneridae</taxon>
        <taxon>Pentapetalae</taxon>
        <taxon>rosids</taxon>
        <taxon>malvids</taxon>
        <taxon>Sapindales</taxon>
        <taxon>Sapindaceae</taxon>
        <taxon>Hippocastanoideae</taxon>
        <taxon>Acereae</taxon>
        <taxon>Dipteronia</taxon>
    </lineage>
</organism>
<dbReference type="SUPFAM" id="SSF141571">
    <property type="entry name" value="Pentapeptide repeat-like"/>
    <property type="match status" value="1"/>
</dbReference>
<comment type="caution">
    <text evidence="1">The sequence shown here is derived from an EMBL/GenBank/DDBJ whole genome shotgun (WGS) entry which is preliminary data.</text>
</comment>
<accession>A0AAE0CK43</accession>
<sequence length="146" mass="15872">MITFHRSGLCSSGLFSFISNQSFNETAFRVQDSAHPLCAFSDLIASLLLKKQIKCQENILCCLSESVARTNLLALVSASLFFADPALAYKGGGPYGSEVTRGQDLTGKDFSGKTLIKQDFKTSILRQANFKGVKLVGANFFDTDLT</sequence>
<proteinExistence type="predicted"/>
<dbReference type="InterPro" id="IPR001646">
    <property type="entry name" value="5peptide_repeat"/>
</dbReference>
<dbReference type="AlphaFoldDB" id="A0AAE0CK43"/>
<evidence type="ECO:0008006" key="3">
    <source>
        <dbReference type="Google" id="ProtNLM"/>
    </source>
</evidence>
<dbReference type="GO" id="GO:0009534">
    <property type="term" value="C:chloroplast thylakoid"/>
    <property type="evidence" value="ECO:0007669"/>
    <property type="project" value="TreeGrafter"/>
</dbReference>